<accession>A0A401U348</accession>
<dbReference type="EMBL" id="BEZZ01268449">
    <property type="protein sequence ID" value="GCC49299.1"/>
    <property type="molecule type" value="Genomic_DNA"/>
</dbReference>
<reference evidence="2 3" key="1">
    <citation type="journal article" date="2018" name="Nat. Ecol. Evol.">
        <title>Shark genomes provide insights into elasmobranch evolution and the origin of vertebrates.</title>
        <authorList>
            <person name="Hara Y"/>
            <person name="Yamaguchi K"/>
            <person name="Onimaru K"/>
            <person name="Kadota M"/>
            <person name="Koyanagi M"/>
            <person name="Keeley SD"/>
            <person name="Tatsumi K"/>
            <person name="Tanaka K"/>
            <person name="Motone F"/>
            <person name="Kageyama Y"/>
            <person name="Nozu R"/>
            <person name="Adachi N"/>
            <person name="Nishimura O"/>
            <person name="Nakagawa R"/>
            <person name="Tanegashima C"/>
            <person name="Kiyatake I"/>
            <person name="Matsumoto R"/>
            <person name="Murakumo K"/>
            <person name="Nishida K"/>
            <person name="Terakita A"/>
            <person name="Kuratani S"/>
            <person name="Sato K"/>
            <person name="Hyodo S Kuraku.S."/>
        </authorList>
    </citation>
    <scope>NUCLEOTIDE SEQUENCE [LARGE SCALE GENOMIC DNA]</scope>
</reference>
<gene>
    <name evidence="2" type="ORF">chiPu_0033651</name>
</gene>
<sequence length="108" mass="11795">MWSMEDNKRETAVHIISEMPVVFSQCDDCREVLENPVGMLLGGLLPLCADGSQAVQQMALCAVSTIQSIHLVADGASLEQHQVSLVFLKTLPEDLTDPDEGAQFEKSH</sequence>
<proteinExistence type="predicted"/>
<feature type="domain" description="Maestro-like HEAT-repeats" evidence="1">
    <location>
        <begin position="8"/>
        <end position="102"/>
    </location>
</feature>
<evidence type="ECO:0000313" key="3">
    <source>
        <dbReference type="Proteomes" id="UP000287033"/>
    </source>
</evidence>
<organism evidence="2 3">
    <name type="scientific">Chiloscyllium punctatum</name>
    <name type="common">Brownbanded bambooshark</name>
    <name type="synonym">Hemiscyllium punctatum</name>
    <dbReference type="NCBI Taxonomy" id="137246"/>
    <lineage>
        <taxon>Eukaryota</taxon>
        <taxon>Metazoa</taxon>
        <taxon>Chordata</taxon>
        <taxon>Craniata</taxon>
        <taxon>Vertebrata</taxon>
        <taxon>Chondrichthyes</taxon>
        <taxon>Elasmobranchii</taxon>
        <taxon>Galeomorphii</taxon>
        <taxon>Galeoidea</taxon>
        <taxon>Orectolobiformes</taxon>
        <taxon>Hemiscylliidae</taxon>
        <taxon>Chiloscyllium</taxon>
    </lineage>
</organism>
<protein>
    <recommendedName>
        <fullName evidence="1">Maestro-like HEAT-repeats domain-containing protein</fullName>
    </recommendedName>
</protein>
<evidence type="ECO:0000259" key="1">
    <source>
        <dbReference type="Pfam" id="PF21047"/>
    </source>
</evidence>
<dbReference type="Pfam" id="PF21047">
    <property type="entry name" value="HEAT_Maestro"/>
    <property type="match status" value="1"/>
</dbReference>
<dbReference type="AlphaFoldDB" id="A0A401U348"/>
<comment type="caution">
    <text evidence="2">The sequence shown here is derived from an EMBL/GenBank/DDBJ whole genome shotgun (WGS) entry which is preliminary data.</text>
</comment>
<evidence type="ECO:0000313" key="2">
    <source>
        <dbReference type="EMBL" id="GCC49299.1"/>
    </source>
</evidence>
<keyword evidence="3" id="KW-1185">Reference proteome</keyword>
<dbReference type="InterPro" id="IPR048465">
    <property type="entry name" value="Maestro-like_HEAT"/>
</dbReference>
<name>A0A401U348_CHIPU</name>
<dbReference type="Proteomes" id="UP000287033">
    <property type="component" value="Unassembled WGS sequence"/>
</dbReference>